<evidence type="ECO:0000256" key="1">
    <source>
        <dbReference type="SAM" id="Phobius"/>
    </source>
</evidence>
<dbReference type="GO" id="GO:0006355">
    <property type="term" value="P:regulation of DNA-templated transcription"/>
    <property type="evidence" value="ECO:0007669"/>
    <property type="project" value="TreeGrafter"/>
</dbReference>
<proteinExistence type="predicted"/>
<keyword evidence="1" id="KW-1133">Transmembrane helix</keyword>
<dbReference type="Gene3D" id="2.120.10.80">
    <property type="entry name" value="Kelch-type beta propeller"/>
    <property type="match status" value="1"/>
</dbReference>
<gene>
    <name evidence="2" type="ORF">SAE01_42620</name>
</gene>
<protein>
    <recommendedName>
        <fullName evidence="4">Galactose oxidase</fullName>
    </recommendedName>
</protein>
<dbReference type="GO" id="GO:0004553">
    <property type="term" value="F:hydrolase activity, hydrolyzing O-glycosyl compounds"/>
    <property type="evidence" value="ECO:0007669"/>
    <property type="project" value="UniProtKB-ARBA"/>
</dbReference>
<dbReference type="Proteomes" id="UP000321513">
    <property type="component" value="Unassembled WGS sequence"/>
</dbReference>
<accession>A0A512BIG7</accession>
<evidence type="ECO:0000313" key="2">
    <source>
        <dbReference type="EMBL" id="GEO11766.1"/>
    </source>
</evidence>
<dbReference type="GO" id="GO:0003677">
    <property type="term" value="F:DNA binding"/>
    <property type="evidence" value="ECO:0007669"/>
    <property type="project" value="TreeGrafter"/>
</dbReference>
<reference evidence="2 3" key="1">
    <citation type="submission" date="2019-07" db="EMBL/GenBank/DDBJ databases">
        <title>Whole genome shotgun sequence of Segetibacter aerophilus NBRC 106135.</title>
        <authorList>
            <person name="Hosoyama A."/>
            <person name="Uohara A."/>
            <person name="Ohji S."/>
            <person name="Ichikawa N."/>
        </authorList>
    </citation>
    <scope>NUCLEOTIDE SEQUENCE [LARGE SCALE GENOMIC DNA]</scope>
    <source>
        <strain evidence="2 3">NBRC 106135</strain>
    </source>
</reference>
<name>A0A512BIG7_9BACT</name>
<dbReference type="GO" id="GO:0005975">
    <property type="term" value="P:carbohydrate metabolic process"/>
    <property type="evidence" value="ECO:0007669"/>
    <property type="project" value="UniProtKB-ARBA"/>
</dbReference>
<keyword evidence="1" id="KW-0472">Membrane</keyword>
<dbReference type="EMBL" id="BJYT01000028">
    <property type="protein sequence ID" value="GEO11766.1"/>
    <property type="molecule type" value="Genomic_DNA"/>
</dbReference>
<sequence>MGKYLFLLLGFLFTSVIAYEQSHGLQFSSHEVVPEKRTSLNLTPTDPICLTDDTEISFDFNFAPNFETYFGYIIRIITNNNQNIDIVYNQKLLNFNFVIGENFSFVFRIDQSRLYNNWNHCSIRFNKKSQEVLFYLDNQLVCRQKFNFSEATCSRVFFGANDYEGFKTIDIPPMRIKDIKVKQGNSEKSFYPLAEILGNQTLDAVGKSIATVKNPTWIKPRHQNWQQVRSIATAATASIAFDKNSEVLYIVSTDSLYQLSLKNGQISGVKLSKSHGVLPPGNQSVFNQAASQLYNFYVDEKEVSTYLPNSQVWSHNFNPKQLTEFWQANKFISTVDSSLYVVAGYGQLQYKSLVQRYSFPNSSWEVVKAKGDFFMPRYLAALGTNAATDTAFIIGGYGSNTGDQTINPKYNYDLIAYSVRNSSFKKIYHLNDPAKQFCFANSLVIIPGTTDFYSLIYPIDRFNSSIQLIKGSLTTPAYELVGDSIPYAYHDIESFADLFYCPASQKLVAVTLFSSKDNITSVKVFTLDFPPNPFTAAKEASGKKPPYLLYALIAVVVLIAGRLIRKRRKQKVATSAPTEEAPVISTAASNQPAVIQPASPAQEIVVDVPLHYAVYLFGQFEVIDKNGADITRQFTPLVKELFLLLLVYTFRDGKGISSEKLYEMLWSDKSAKDARNNFSVNIIKLKGILDKVGEYHIGKETGKWKFEVLNESIRIDYQHFTEMVAKKQQLDKKYIHDLQNMIDRGSFLSETQYDWLDDIKSEVTSFVVDTTLQYLSTADVQMEAEWIIKLTNSIFHFDQLNEDALAYKCRSLIVLGRHGMAKDAYLKFAKEYKETYGQDFEKSFAAITGH</sequence>
<dbReference type="SUPFAM" id="SSF50965">
    <property type="entry name" value="Galactose oxidase, central domain"/>
    <property type="match status" value="1"/>
</dbReference>
<dbReference type="InterPro" id="IPR011043">
    <property type="entry name" value="Gal_Oxase/kelch_b-propeller"/>
</dbReference>
<dbReference type="PANTHER" id="PTHR35807:SF1">
    <property type="entry name" value="TRANSCRIPTIONAL REGULATOR REDD"/>
    <property type="match status" value="1"/>
</dbReference>
<feature type="transmembrane region" description="Helical" evidence="1">
    <location>
        <begin position="547"/>
        <end position="564"/>
    </location>
</feature>
<keyword evidence="3" id="KW-1185">Reference proteome</keyword>
<evidence type="ECO:0000313" key="3">
    <source>
        <dbReference type="Proteomes" id="UP000321513"/>
    </source>
</evidence>
<dbReference type="InterPro" id="IPR051677">
    <property type="entry name" value="AfsR-DnrI-RedD_regulator"/>
</dbReference>
<dbReference type="PANTHER" id="PTHR35807">
    <property type="entry name" value="TRANSCRIPTIONAL REGULATOR REDD-RELATED"/>
    <property type="match status" value="1"/>
</dbReference>
<dbReference type="SUPFAM" id="SSF49899">
    <property type="entry name" value="Concanavalin A-like lectins/glucanases"/>
    <property type="match status" value="1"/>
</dbReference>
<dbReference type="InterPro" id="IPR015915">
    <property type="entry name" value="Kelch-typ_b-propeller"/>
</dbReference>
<evidence type="ECO:0008006" key="4">
    <source>
        <dbReference type="Google" id="ProtNLM"/>
    </source>
</evidence>
<dbReference type="AlphaFoldDB" id="A0A512BIG7"/>
<dbReference type="Gene3D" id="1.10.10.10">
    <property type="entry name" value="Winged helix-like DNA-binding domain superfamily/Winged helix DNA-binding domain"/>
    <property type="match status" value="1"/>
</dbReference>
<keyword evidence="1" id="KW-0812">Transmembrane</keyword>
<dbReference type="InterPro" id="IPR013320">
    <property type="entry name" value="ConA-like_dom_sf"/>
</dbReference>
<comment type="caution">
    <text evidence="2">The sequence shown here is derived from an EMBL/GenBank/DDBJ whole genome shotgun (WGS) entry which is preliminary data.</text>
</comment>
<organism evidence="2 3">
    <name type="scientific">Segetibacter aerophilus</name>
    <dbReference type="NCBI Taxonomy" id="670293"/>
    <lineage>
        <taxon>Bacteria</taxon>
        <taxon>Pseudomonadati</taxon>
        <taxon>Bacteroidota</taxon>
        <taxon>Chitinophagia</taxon>
        <taxon>Chitinophagales</taxon>
        <taxon>Chitinophagaceae</taxon>
        <taxon>Segetibacter</taxon>
    </lineage>
</organism>
<dbReference type="InterPro" id="IPR036388">
    <property type="entry name" value="WH-like_DNA-bd_sf"/>
</dbReference>